<keyword evidence="3" id="KW-1185">Reference proteome</keyword>
<dbReference type="KEGG" id="rhf:EUB48_00610"/>
<dbReference type="PROSITE" id="PS50164">
    <property type="entry name" value="GIY_YIG"/>
    <property type="match status" value="1"/>
</dbReference>
<dbReference type="SUPFAM" id="SSF82771">
    <property type="entry name" value="GIY-YIG endonuclease"/>
    <property type="match status" value="1"/>
</dbReference>
<evidence type="ECO:0000313" key="3">
    <source>
        <dbReference type="Proteomes" id="UP000316798"/>
    </source>
</evidence>
<feature type="domain" description="GIY-YIG" evidence="1">
    <location>
        <begin position="29"/>
        <end position="128"/>
    </location>
</feature>
<gene>
    <name evidence="2" type="ORF">EUB48_00610</name>
</gene>
<name>A0A515D6F2_9BURK</name>
<dbReference type="RefSeq" id="WP_142817058.1">
    <property type="nucleotide sequence ID" value="NZ_CP035503.1"/>
</dbReference>
<organism evidence="2 3">
    <name type="scientific">Rhodoferax sediminis</name>
    <dbReference type="NCBI Taxonomy" id="2509614"/>
    <lineage>
        <taxon>Bacteria</taxon>
        <taxon>Pseudomonadati</taxon>
        <taxon>Pseudomonadota</taxon>
        <taxon>Betaproteobacteria</taxon>
        <taxon>Burkholderiales</taxon>
        <taxon>Comamonadaceae</taxon>
        <taxon>Rhodoferax</taxon>
    </lineage>
</organism>
<sequence>MSWRQNKYVLERHQTFDAPPQDGVDQIPEVPGVYCILNRVSGHRYVGCAVEDMQARARSHRAGLRSGKPSNKLMRKHVAVYGVDAFFFFVLQAHPHSDEGLWKYQLEQHELWWTIQLAAHDERCGYNSEAGHIRTPAARFREAERRKLGTFGPYQLLPGVDLHDPIHHLLLKTWVQ</sequence>
<accession>A0A515D6F2</accession>
<dbReference type="Pfam" id="PF01541">
    <property type="entry name" value="GIY-YIG"/>
    <property type="match status" value="1"/>
</dbReference>
<dbReference type="Proteomes" id="UP000316798">
    <property type="component" value="Chromosome"/>
</dbReference>
<dbReference type="InterPro" id="IPR035901">
    <property type="entry name" value="GIY-YIG_endonuc_sf"/>
</dbReference>
<evidence type="ECO:0000313" key="2">
    <source>
        <dbReference type="EMBL" id="QDL35958.1"/>
    </source>
</evidence>
<dbReference type="AlphaFoldDB" id="A0A515D6F2"/>
<reference evidence="2 3" key="1">
    <citation type="submission" date="2019-01" db="EMBL/GenBank/DDBJ databases">
        <title>Genomic insights into a novel species Rhodoferax sp.</title>
        <authorList>
            <person name="Jin L."/>
        </authorList>
    </citation>
    <scope>NUCLEOTIDE SEQUENCE [LARGE SCALE GENOMIC DNA]</scope>
    <source>
        <strain evidence="2 3">CHu59-6-5</strain>
    </source>
</reference>
<evidence type="ECO:0000259" key="1">
    <source>
        <dbReference type="PROSITE" id="PS50164"/>
    </source>
</evidence>
<dbReference type="EMBL" id="CP035503">
    <property type="protein sequence ID" value="QDL35958.1"/>
    <property type="molecule type" value="Genomic_DNA"/>
</dbReference>
<dbReference type="Gene3D" id="3.40.1440.10">
    <property type="entry name" value="GIY-YIG endonuclease"/>
    <property type="match status" value="1"/>
</dbReference>
<dbReference type="OrthoDB" id="9134286at2"/>
<proteinExistence type="predicted"/>
<dbReference type="InterPro" id="IPR000305">
    <property type="entry name" value="GIY-YIG_endonuc"/>
</dbReference>
<protein>
    <recommendedName>
        <fullName evidence="1">GIY-YIG domain-containing protein</fullName>
    </recommendedName>
</protein>